<dbReference type="InterPro" id="IPR000182">
    <property type="entry name" value="GNAT_dom"/>
</dbReference>
<dbReference type="InterPro" id="IPR024035">
    <property type="entry name" value="MSMEG_0567_GNAT"/>
</dbReference>
<feature type="domain" description="N-acetyltransferase" evidence="1">
    <location>
        <begin position="19"/>
        <end position="166"/>
    </location>
</feature>
<reference evidence="2" key="1">
    <citation type="submission" date="2019-12" db="EMBL/GenBank/DDBJ databases">
        <authorList>
            <person name="Cremers G."/>
        </authorList>
    </citation>
    <scope>NUCLEOTIDE SEQUENCE</scope>
    <source>
        <strain evidence="2">Vvax</strain>
    </source>
</reference>
<organism evidence="2">
    <name type="scientific">Variovorax paradoxus</name>
    <dbReference type="NCBI Taxonomy" id="34073"/>
    <lineage>
        <taxon>Bacteria</taxon>
        <taxon>Pseudomonadati</taxon>
        <taxon>Pseudomonadota</taxon>
        <taxon>Betaproteobacteria</taxon>
        <taxon>Burkholderiales</taxon>
        <taxon>Comamonadaceae</taxon>
        <taxon>Variovorax</taxon>
    </lineage>
</organism>
<accession>A0A679IN21</accession>
<dbReference type="CDD" id="cd04301">
    <property type="entry name" value="NAT_SF"/>
    <property type="match status" value="1"/>
</dbReference>
<evidence type="ECO:0000313" key="2">
    <source>
        <dbReference type="EMBL" id="CAA2101289.1"/>
    </source>
</evidence>
<proteinExistence type="predicted"/>
<dbReference type="PROSITE" id="PS51186">
    <property type="entry name" value="GNAT"/>
    <property type="match status" value="1"/>
</dbReference>
<dbReference type="EMBL" id="LR743507">
    <property type="protein sequence ID" value="CAA2101289.1"/>
    <property type="molecule type" value="Genomic_DNA"/>
</dbReference>
<dbReference type="AlphaFoldDB" id="A0A679IN21"/>
<dbReference type="NCBIfam" id="TIGR04045">
    <property type="entry name" value="MSMEG_0567_GNAT"/>
    <property type="match status" value="1"/>
</dbReference>
<dbReference type="Gene3D" id="3.40.630.30">
    <property type="match status" value="1"/>
</dbReference>
<gene>
    <name evidence="2" type="ORF">VVAX_01170</name>
</gene>
<dbReference type="RefSeq" id="WP_339088882.1">
    <property type="nucleotide sequence ID" value="NZ_LR743507.1"/>
</dbReference>
<name>A0A679IN21_VARPD</name>
<sequence>MLCIDDLCEMADHYAPVEYLVREAAQQWELDEAMALRRAVFCIEQGIFARDDRDAIDGHARLLVAMSCNAGMPEQVVGTVRIHRSDVPGEWWGSRLAVHPAFRSQGHLGATLIRLAVSRAHALGCDTFLAQVQMQNVPLFRKLGWRMLEETSVHGRPHARMQADLGWYAPCHDPVSGFVTRAKVVAA</sequence>
<dbReference type="Pfam" id="PF00583">
    <property type="entry name" value="Acetyltransf_1"/>
    <property type="match status" value="1"/>
</dbReference>
<dbReference type="InterPro" id="IPR016181">
    <property type="entry name" value="Acyl_CoA_acyltransferase"/>
</dbReference>
<dbReference type="GO" id="GO:0016747">
    <property type="term" value="F:acyltransferase activity, transferring groups other than amino-acyl groups"/>
    <property type="evidence" value="ECO:0007669"/>
    <property type="project" value="InterPro"/>
</dbReference>
<protein>
    <recommendedName>
        <fullName evidence="1">N-acetyltransferase domain-containing protein</fullName>
    </recommendedName>
</protein>
<dbReference type="SUPFAM" id="SSF55729">
    <property type="entry name" value="Acyl-CoA N-acyltransferases (Nat)"/>
    <property type="match status" value="1"/>
</dbReference>
<evidence type="ECO:0000259" key="1">
    <source>
        <dbReference type="PROSITE" id="PS51186"/>
    </source>
</evidence>